<keyword evidence="3" id="KW-1185">Reference proteome</keyword>
<proteinExistence type="predicted"/>
<name>A0A426V3M3_9ACTN</name>
<feature type="chain" id="PRO_5039516307" description="Secreted protein" evidence="1">
    <location>
        <begin position="25"/>
        <end position="128"/>
    </location>
</feature>
<dbReference type="RefSeq" id="WP_125245980.1">
    <property type="nucleotide sequence ID" value="NZ_RSEB01000001.1"/>
</dbReference>
<dbReference type="AlphaFoldDB" id="A0A426V3M3"/>
<comment type="caution">
    <text evidence="2">The sequence shown here is derived from an EMBL/GenBank/DDBJ whole genome shotgun (WGS) entry which is preliminary data.</text>
</comment>
<gene>
    <name evidence="2" type="ORF">EIW28_01670</name>
</gene>
<dbReference type="OrthoDB" id="5190267at2"/>
<evidence type="ECO:0000256" key="1">
    <source>
        <dbReference type="SAM" id="SignalP"/>
    </source>
</evidence>
<sequence length="128" mass="13545">MKFRRLIAKAAIALMVLGIGSAAAVVPASSASAAACTVTTSISGPSKVGSNVNGVLNIKVSGCSGRYWTEYSYLNGPTNDGRTVTHRGDRSYSVLLSAPCRTGTYRLILQIIGDGFDSYDEQSKYIRC</sequence>
<organism evidence="2 3">
    <name type="scientific">Glycomyces terrestris</name>
    <dbReference type="NCBI Taxonomy" id="2493553"/>
    <lineage>
        <taxon>Bacteria</taxon>
        <taxon>Bacillati</taxon>
        <taxon>Actinomycetota</taxon>
        <taxon>Actinomycetes</taxon>
        <taxon>Glycomycetales</taxon>
        <taxon>Glycomycetaceae</taxon>
        <taxon>Glycomyces</taxon>
    </lineage>
</organism>
<feature type="signal peptide" evidence="1">
    <location>
        <begin position="1"/>
        <end position="24"/>
    </location>
</feature>
<evidence type="ECO:0000313" key="2">
    <source>
        <dbReference type="EMBL" id="RRS01503.1"/>
    </source>
</evidence>
<keyword evidence="1" id="KW-0732">Signal</keyword>
<evidence type="ECO:0000313" key="3">
    <source>
        <dbReference type="Proteomes" id="UP000277256"/>
    </source>
</evidence>
<dbReference type="EMBL" id="RSEB01000001">
    <property type="protein sequence ID" value="RRS01503.1"/>
    <property type="molecule type" value="Genomic_DNA"/>
</dbReference>
<accession>A0A426V3M3</accession>
<evidence type="ECO:0008006" key="4">
    <source>
        <dbReference type="Google" id="ProtNLM"/>
    </source>
</evidence>
<reference evidence="2 3" key="1">
    <citation type="submission" date="2018-12" db="EMBL/GenBank/DDBJ databases">
        <title>Glycomyces sp. YIM 121974 draft genome.</title>
        <authorList>
            <person name="Li Q."/>
        </authorList>
    </citation>
    <scope>NUCLEOTIDE SEQUENCE [LARGE SCALE GENOMIC DNA]</scope>
    <source>
        <strain evidence="2 3">YIM 121974</strain>
    </source>
</reference>
<protein>
    <recommendedName>
        <fullName evidence="4">Secreted protein</fullName>
    </recommendedName>
</protein>
<dbReference type="Proteomes" id="UP000277256">
    <property type="component" value="Unassembled WGS sequence"/>
</dbReference>